<reference evidence="1" key="1">
    <citation type="journal article" date="2021" name="Proc. Natl. Acad. Sci. U.S.A.">
        <title>Three genomes in the algal genus Volvox reveal the fate of a haploid sex-determining region after a transition to homothallism.</title>
        <authorList>
            <person name="Yamamoto K."/>
            <person name="Hamaji T."/>
            <person name="Kawai-Toyooka H."/>
            <person name="Matsuzaki R."/>
            <person name="Takahashi F."/>
            <person name="Nishimura Y."/>
            <person name="Kawachi M."/>
            <person name="Noguchi H."/>
            <person name="Minakuchi Y."/>
            <person name="Umen J.G."/>
            <person name="Toyoda A."/>
            <person name="Nozaki H."/>
        </authorList>
    </citation>
    <scope>NUCLEOTIDE SEQUENCE</scope>
    <source>
        <strain evidence="1">NIES-3780</strain>
    </source>
</reference>
<evidence type="ECO:0008006" key="3">
    <source>
        <dbReference type="Google" id="ProtNLM"/>
    </source>
</evidence>
<organism evidence="1 2">
    <name type="scientific">Volvox africanus</name>
    <dbReference type="NCBI Taxonomy" id="51714"/>
    <lineage>
        <taxon>Eukaryota</taxon>
        <taxon>Viridiplantae</taxon>
        <taxon>Chlorophyta</taxon>
        <taxon>core chlorophytes</taxon>
        <taxon>Chlorophyceae</taxon>
        <taxon>CS clade</taxon>
        <taxon>Chlamydomonadales</taxon>
        <taxon>Volvocaceae</taxon>
        <taxon>Volvox</taxon>
    </lineage>
</organism>
<dbReference type="Proteomes" id="UP000747399">
    <property type="component" value="Unassembled WGS sequence"/>
</dbReference>
<dbReference type="InterPro" id="IPR033562">
    <property type="entry name" value="PLPL"/>
</dbReference>
<protein>
    <recommendedName>
        <fullName evidence="3">PNPLA domain-containing protein</fullName>
    </recommendedName>
</protein>
<dbReference type="PANTHER" id="PTHR12406:SF7">
    <property type="entry name" value="PATATIN-LIKE PHOSPHOLIPASE DOMAIN-CONTAINING PROTEIN 4"/>
    <property type="match status" value="1"/>
</dbReference>
<keyword evidence="2" id="KW-1185">Reference proteome</keyword>
<dbReference type="GO" id="GO:0016020">
    <property type="term" value="C:membrane"/>
    <property type="evidence" value="ECO:0007669"/>
    <property type="project" value="TreeGrafter"/>
</dbReference>
<gene>
    <name evidence="1" type="ORF">Vafri_7461</name>
</gene>
<dbReference type="GO" id="GO:0055088">
    <property type="term" value="P:lipid homeostasis"/>
    <property type="evidence" value="ECO:0007669"/>
    <property type="project" value="TreeGrafter"/>
</dbReference>
<dbReference type="GO" id="GO:0004806">
    <property type="term" value="F:triacylglycerol lipase activity"/>
    <property type="evidence" value="ECO:0007669"/>
    <property type="project" value="TreeGrafter"/>
</dbReference>
<proteinExistence type="predicted"/>
<dbReference type="GO" id="GO:0019433">
    <property type="term" value="P:triglyceride catabolic process"/>
    <property type="evidence" value="ECO:0007669"/>
    <property type="project" value="TreeGrafter"/>
</dbReference>
<dbReference type="InterPro" id="IPR016035">
    <property type="entry name" value="Acyl_Trfase/lysoPLipase"/>
</dbReference>
<comment type="caution">
    <text evidence="1">The sequence shown here is derived from an EMBL/GenBank/DDBJ whole genome shotgun (WGS) entry which is preliminary data.</text>
</comment>
<evidence type="ECO:0000313" key="1">
    <source>
        <dbReference type="EMBL" id="GIL51484.1"/>
    </source>
</evidence>
<dbReference type="EMBL" id="BNCO01000011">
    <property type="protein sequence ID" value="GIL51484.1"/>
    <property type="molecule type" value="Genomic_DNA"/>
</dbReference>
<dbReference type="SUPFAM" id="SSF52151">
    <property type="entry name" value="FabD/lysophospholipase-like"/>
    <property type="match status" value="1"/>
</dbReference>
<dbReference type="AlphaFoldDB" id="A0A8J4EX02"/>
<dbReference type="GO" id="GO:0005811">
    <property type="term" value="C:lipid droplet"/>
    <property type="evidence" value="ECO:0007669"/>
    <property type="project" value="TreeGrafter"/>
</dbReference>
<dbReference type="PANTHER" id="PTHR12406">
    <property type="entry name" value="CALCIUM-INDEPENDENT PHOSPHOLIPASE A2 IPLA2 -RELATED"/>
    <property type="match status" value="1"/>
</dbReference>
<evidence type="ECO:0000313" key="2">
    <source>
        <dbReference type="Proteomes" id="UP000747399"/>
    </source>
</evidence>
<accession>A0A8J4EX02</accession>
<dbReference type="GO" id="GO:0005737">
    <property type="term" value="C:cytoplasm"/>
    <property type="evidence" value="ECO:0007669"/>
    <property type="project" value="TreeGrafter"/>
</dbReference>
<name>A0A8J4EX02_9CHLO</name>
<sequence length="126" mass="14071">MDFGLLPKVQMAGASAGSLAVATYNCGLDPEKATQAMHAFADDCRSKGTRYRLGGLLRDFLHAYLPDDAHERCRGNTHIALTRLFPVVRSEVSDCWHQYRRMYNRSSAASKATSLGYIIIVCRCRQ</sequence>